<dbReference type="NCBIfam" id="TIGR01637">
    <property type="entry name" value="phage_arpU"/>
    <property type="match status" value="1"/>
</dbReference>
<dbReference type="InterPro" id="IPR006524">
    <property type="entry name" value="ArpU-like"/>
</dbReference>
<comment type="caution">
    <text evidence="1">The sequence shown here is derived from an EMBL/GenBank/DDBJ whole genome shotgun (WGS) entry which is preliminary data.</text>
</comment>
<organism evidence="1 2">
    <name type="scientific">Ligilactobacillus murinus</name>
    <dbReference type="NCBI Taxonomy" id="1622"/>
    <lineage>
        <taxon>Bacteria</taxon>
        <taxon>Bacillati</taxon>
        <taxon>Bacillota</taxon>
        <taxon>Bacilli</taxon>
        <taxon>Lactobacillales</taxon>
        <taxon>Lactobacillaceae</taxon>
        <taxon>Ligilactobacillus</taxon>
    </lineage>
</organism>
<evidence type="ECO:0000313" key="2">
    <source>
        <dbReference type="Proteomes" id="UP000289316"/>
    </source>
</evidence>
<dbReference type="OrthoDB" id="2301896at2"/>
<proteinExistence type="predicted"/>
<dbReference type="Proteomes" id="UP000289316">
    <property type="component" value="Unassembled WGS sequence"/>
</dbReference>
<dbReference type="AlphaFoldDB" id="A0A4Q2B1A1"/>
<evidence type="ECO:0000313" key="1">
    <source>
        <dbReference type="EMBL" id="RXV75557.1"/>
    </source>
</evidence>
<protein>
    <submittedName>
        <fullName evidence="1">ArpU family transcriptional regulator</fullName>
    </submittedName>
</protein>
<dbReference type="RefSeq" id="WP_129303166.1">
    <property type="nucleotide sequence ID" value="NZ_QZFR01000002.1"/>
</dbReference>
<sequence length="149" mass="16896">MELSNLFPIADEHETAKKTRNFLKNDLEGLLRLANKDANFLRSPSFDGMPQSASGKNSNENQVIEYVSGDTTRRALAVLNDVNKALSLCRHTHQVILYDRYVAGYPDKQVSLKLQYGRTRYHELKIAALNEFAERLKVQSCGIDLIVLK</sequence>
<name>A0A4Q2B1A1_9LACO</name>
<accession>A0A4Q2B1A1</accession>
<reference evidence="1 2" key="1">
    <citation type="submission" date="2018-09" db="EMBL/GenBank/DDBJ databases">
        <title>Murine metabolic-syndrome-specific gut microbial biobank.</title>
        <authorList>
            <person name="Liu C."/>
        </authorList>
    </citation>
    <scope>NUCLEOTIDE SEQUENCE [LARGE SCALE GENOMIC DNA]</scope>
    <source>
        <strain evidence="1 2">C-30</strain>
    </source>
</reference>
<gene>
    <name evidence="1" type="ORF">D6C19_00775</name>
</gene>
<dbReference type="EMBL" id="QZFR01000002">
    <property type="protein sequence ID" value="RXV75557.1"/>
    <property type="molecule type" value="Genomic_DNA"/>
</dbReference>